<evidence type="ECO:0000256" key="3">
    <source>
        <dbReference type="SAM" id="Phobius"/>
    </source>
</evidence>
<comment type="similarity">
    <text evidence="1 2">Belongs to the peptidase A24 family.</text>
</comment>
<dbReference type="InterPro" id="IPR014032">
    <property type="entry name" value="Peptidase_A24A_bac"/>
</dbReference>
<evidence type="ECO:0000259" key="4">
    <source>
        <dbReference type="Pfam" id="PF01478"/>
    </source>
</evidence>
<evidence type="ECO:0000256" key="1">
    <source>
        <dbReference type="ARBA" id="ARBA00005801"/>
    </source>
</evidence>
<evidence type="ECO:0000313" key="5">
    <source>
        <dbReference type="EMBL" id="NGN44740.1"/>
    </source>
</evidence>
<protein>
    <submittedName>
        <fullName evidence="5">Prepilin peptidase</fullName>
    </submittedName>
</protein>
<keyword evidence="3" id="KW-1133">Transmembrane helix</keyword>
<keyword evidence="6" id="KW-1185">Reference proteome</keyword>
<dbReference type="Pfam" id="PF01478">
    <property type="entry name" value="Peptidase_A24"/>
    <property type="match status" value="1"/>
</dbReference>
<dbReference type="PRINTS" id="PR00864">
    <property type="entry name" value="PREPILNPTASE"/>
</dbReference>
<dbReference type="GO" id="GO:0006465">
    <property type="term" value="P:signal peptide processing"/>
    <property type="evidence" value="ECO:0007669"/>
    <property type="project" value="TreeGrafter"/>
</dbReference>
<evidence type="ECO:0000313" key="6">
    <source>
        <dbReference type="Proteomes" id="UP000481252"/>
    </source>
</evidence>
<dbReference type="Proteomes" id="UP000481252">
    <property type="component" value="Unassembled WGS sequence"/>
</dbReference>
<proteinExistence type="inferred from homology"/>
<gene>
    <name evidence="5" type="ORF">G6N74_27160</name>
</gene>
<feature type="transmembrane region" description="Helical" evidence="3">
    <location>
        <begin position="162"/>
        <end position="184"/>
    </location>
</feature>
<dbReference type="GO" id="GO:0004190">
    <property type="term" value="F:aspartic-type endopeptidase activity"/>
    <property type="evidence" value="ECO:0007669"/>
    <property type="project" value="InterPro"/>
</dbReference>
<dbReference type="GO" id="GO:0005886">
    <property type="term" value="C:plasma membrane"/>
    <property type="evidence" value="ECO:0007669"/>
    <property type="project" value="TreeGrafter"/>
</dbReference>
<comment type="caution">
    <text evidence="5">The sequence shown here is derived from an EMBL/GenBank/DDBJ whole genome shotgun (WGS) entry which is preliminary data.</text>
</comment>
<keyword evidence="3" id="KW-0812">Transmembrane</keyword>
<feature type="domain" description="Prepilin type IV endopeptidase peptidase" evidence="4">
    <location>
        <begin position="39"/>
        <end position="148"/>
    </location>
</feature>
<dbReference type="EMBL" id="JAAKZG010000019">
    <property type="protein sequence ID" value="NGN44740.1"/>
    <property type="molecule type" value="Genomic_DNA"/>
</dbReference>
<feature type="transmembrane region" description="Helical" evidence="3">
    <location>
        <begin position="83"/>
        <end position="104"/>
    </location>
</feature>
<feature type="transmembrane region" description="Helical" evidence="3">
    <location>
        <begin position="125"/>
        <end position="150"/>
    </location>
</feature>
<dbReference type="Gene3D" id="1.20.120.1220">
    <property type="match status" value="1"/>
</dbReference>
<name>A0A7C9RB58_9HYPH</name>
<reference evidence="5 6" key="1">
    <citation type="submission" date="2020-02" db="EMBL/GenBank/DDBJ databases">
        <title>Genome sequence of the type strain CGMCC 1.15528 of Mesorhizobium zhangyense.</title>
        <authorList>
            <person name="Gao J."/>
            <person name="Sun J."/>
        </authorList>
    </citation>
    <scope>NUCLEOTIDE SEQUENCE [LARGE SCALE GENOMIC DNA]</scope>
    <source>
        <strain evidence="5 6">CGMCC 1.15528</strain>
    </source>
</reference>
<dbReference type="PANTHER" id="PTHR30487:SF0">
    <property type="entry name" value="PREPILIN LEADER PEPTIDASE_N-METHYLTRANSFERASE-RELATED"/>
    <property type="match status" value="1"/>
</dbReference>
<sequence length="186" mass="19679">MKLLRARRWSTAAVAFALAVGTVPAVVGSPAFFIASTLALCLLAAAIAVHDLASLLIPDRYTAGILFVALADWWFQSGDFAALAWRIVPGGALMLLMCLFDFAYGRLRGRDGIGFGDIKLIGVSAALVGLAGVGAQIMLASVAALIFSVIRAVRLRRPLRAAARVPFGTFLAPALVIVWAWLLAAW</sequence>
<accession>A0A7C9RB58</accession>
<dbReference type="InterPro" id="IPR000045">
    <property type="entry name" value="Prepilin_IV_endopep_pep"/>
</dbReference>
<keyword evidence="3" id="KW-0472">Membrane</keyword>
<dbReference type="PANTHER" id="PTHR30487">
    <property type="entry name" value="TYPE 4 PREPILIN-LIKE PROTEINS LEADER PEPTIDE-PROCESSING ENZYME"/>
    <property type="match status" value="1"/>
</dbReference>
<evidence type="ECO:0000256" key="2">
    <source>
        <dbReference type="RuleBase" id="RU003793"/>
    </source>
</evidence>
<dbReference type="AlphaFoldDB" id="A0A7C9RB58"/>
<organism evidence="5 6">
    <name type="scientific">Mesorhizobium zhangyense</name>
    <dbReference type="NCBI Taxonomy" id="1776730"/>
    <lineage>
        <taxon>Bacteria</taxon>
        <taxon>Pseudomonadati</taxon>
        <taxon>Pseudomonadota</taxon>
        <taxon>Alphaproteobacteria</taxon>
        <taxon>Hyphomicrobiales</taxon>
        <taxon>Phyllobacteriaceae</taxon>
        <taxon>Mesorhizobium</taxon>
    </lineage>
</organism>
<dbReference type="RefSeq" id="WP_165121122.1">
    <property type="nucleotide sequence ID" value="NZ_JAAKZG010000019.1"/>
</dbReference>
<dbReference type="InterPro" id="IPR050882">
    <property type="entry name" value="Prepilin_peptidase/N-MTase"/>
</dbReference>